<evidence type="ECO:0000256" key="7">
    <source>
        <dbReference type="ARBA" id="ARBA00022676"/>
    </source>
</evidence>
<evidence type="ECO:0000256" key="2">
    <source>
        <dbReference type="ARBA" id="ARBA00004477"/>
    </source>
</evidence>
<evidence type="ECO:0000256" key="3">
    <source>
        <dbReference type="ARBA" id="ARBA00004922"/>
    </source>
</evidence>
<dbReference type="InterPro" id="IPR000715">
    <property type="entry name" value="Glycosyl_transferase_4"/>
</dbReference>
<evidence type="ECO:0000256" key="16">
    <source>
        <dbReference type="ARBA" id="ARBA00033238"/>
    </source>
</evidence>
<accession>A0A1D1VLC3</accession>
<comment type="function">
    <text evidence="17">UDP-N-acetylglucosamine--dolichyl-phosphate N-acetylglucosaminephosphotransferase that operates in the biosynthetic pathway of dolichol-linked oligosaccharides, the glycan precursors employed in protein asparagine (N)-glycosylation. The assembly of dolichol-linked oligosaccharides begins on the cytosolic side of the endoplasmic reticulum membrane and finishes in its lumen. The sequential addition of sugars to dolichol pyrophosphate produces dolichol-linked oligosaccharides containing fourteen sugars, including two GlcNAcs, nine mannoses and three glucoses. Once assembled, the oligosaccharide is transferred from the lipid to nascent proteins by oligosaccharyltransferases. Catalyzes the initial step of dolichol-linked oligosaccharide biosynthesis, transfering GlcNAc-1-P from cytosolic UDP-GlcNAc onto the carrier lipid dolichyl phosphate (P-dolichol), yielding GlcNAc-P-P-dolichol embedded in the cytoplasmic leaflet of the endoplasmic reticulum membrane.</text>
</comment>
<keyword evidence="8" id="KW-0808">Transferase</keyword>
<keyword evidence="21" id="KW-1185">Reference proteome</keyword>
<dbReference type="InterPro" id="IPR033895">
    <property type="entry name" value="GPT"/>
</dbReference>
<protein>
    <recommendedName>
        <fullName evidence="6">UDP-N-acetylglucosamine--dolichyl-phosphate N-acetylglucosaminephosphotransferase</fullName>
        <ecNumber evidence="5">2.7.8.15</ecNumber>
    </recommendedName>
    <alternativeName>
        <fullName evidence="15">GlcNAc-1-P transferase</fullName>
    </alternativeName>
    <alternativeName>
        <fullName evidence="16">N-acetylglucosamine-1-phosphate transferase</fullName>
    </alternativeName>
</protein>
<sequence>MLAENGSLEGEMGSWGAPNLSSWSSQRSEDGSHFTWWPLIWNCIFSICAFFVTSKVIPGFVAIFIQAGFFGIDMSKKDQTVKVAEAMGVISGAVFLITMFFFIPIPFAWNLARMSFVQHGNQSTAVVAFPHHEFVEFITAILCVCTMLFLGFADDALNLRWRDKLFLPTIATLPLLMVYYVNSNSTTIIVPYPLRAIFGFSLNLGALYYVFMGMLAVFCTNAINILAGINGLEAGQSLIIAISVAIFNLVEVSGAYREACVFSLYFLLPYIATTAALLRYNWYPSRVFVGDTFCYFSGMTFAVVAILGHFSKTMLLFFIPQILNFIYSIPQLFKLFPCPRHRLPRYLPEQDQVTMSTTKFRPQQLHPLGRLIYHIFKRLRLIHVTKPADNVASAQQEPFLECNNFTLINLVLKIYGPMHEQRLTILLLLFQVVCSTLAFLIRYPGAKLFYDV</sequence>
<gene>
    <name evidence="20" type="primary">RvY_12382-1</name>
    <name evidence="20" type="synonym">RvY_12382.1</name>
    <name evidence="20" type="ORF">RvY_12382</name>
</gene>
<dbReference type="PANTHER" id="PTHR10571">
    <property type="entry name" value="UDP-N-ACETYLGLUCOSAMINE--DOLICHYL-PHOSPHATE N-ACETYLGLUCOSAMINEPHOSPHOTRANSFERASE"/>
    <property type="match status" value="1"/>
</dbReference>
<feature type="transmembrane region" description="Helical" evidence="19">
    <location>
        <begin position="39"/>
        <end position="65"/>
    </location>
</feature>
<feature type="transmembrane region" description="Helical" evidence="19">
    <location>
        <begin position="86"/>
        <end position="109"/>
    </location>
</feature>
<comment type="caution">
    <text evidence="20">The sequence shown here is derived from an EMBL/GenBank/DDBJ whole genome shotgun (WGS) entry which is preliminary data.</text>
</comment>
<evidence type="ECO:0000256" key="8">
    <source>
        <dbReference type="ARBA" id="ARBA00022679"/>
    </source>
</evidence>
<comment type="catalytic activity">
    <reaction evidence="18">
        <text>a di-trans,poly-cis-dolichyl phosphate + UDP-N-acetyl-alpha-D-glucosamine = an N-acetyl-alpha-D-glucosaminyl-diphospho-di-trans,poly-cis-dolichol + UMP</text>
        <dbReference type="Rhea" id="RHEA:13289"/>
        <dbReference type="Rhea" id="RHEA-COMP:19498"/>
        <dbReference type="Rhea" id="RHEA-COMP:19507"/>
        <dbReference type="ChEBI" id="CHEBI:57683"/>
        <dbReference type="ChEBI" id="CHEBI:57705"/>
        <dbReference type="ChEBI" id="CHEBI:57865"/>
        <dbReference type="ChEBI" id="CHEBI:58427"/>
        <dbReference type="EC" id="2.7.8.15"/>
    </reaction>
    <physiologicalReaction direction="left-to-right" evidence="18">
        <dbReference type="Rhea" id="RHEA:13290"/>
    </physiologicalReaction>
</comment>
<reference evidence="20 21" key="1">
    <citation type="journal article" date="2016" name="Nat. Commun.">
        <title>Extremotolerant tardigrade genome and improved radiotolerance of human cultured cells by tardigrade-unique protein.</title>
        <authorList>
            <person name="Hashimoto T."/>
            <person name="Horikawa D.D."/>
            <person name="Saito Y."/>
            <person name="Kuwahara H."/>
            <person name="Kozuka-Hata H."/>
            <person name="Shin-I T."/>
            <person name="Minakuchi Y."/>
            <person name="Ohishi K."/>
            <person name="Motoyama A."/>
            <person name="Aizu T."/>
            <person name="Enomoto A."/>
            <person name="Kondo K."/>
            <person name="Tanaka S."/>
            <person name="Hara Y."/>
            <person name="Koshikawa S."/>
            <person name="Sagara H."/>
            <person name="Miura T."/>
            <person name="Yokobori S."/>
            <person name="Miyagawa K."/>
            <person name="Suzuki Y."/>
            <person name="Kubo T."/>
            <person name="Oyama M."/>
            <person name="Kohara Y."/>
            <person name="Fujiyama A."/>
            <person name="Arakawa K."/>
            <person name="Katayama T."/>
            <person name="Toyoda A."/>
            <person name="Kunieda T."/>
        </authorList>
    </citation>
    <scope>NUCLEOTIDE SEQUENCE [LARGE SCALE GENOMIC DNA]</scope>
    <source>
        <strain evidence="20 21">YOKOZUNA-1</strain>
    </source>
</reference>
<comment type="cofactor">
    <cofactor evidence="1">
        <name>Mg(2+)</name>
        <dbReference type="ChEBI" id="CHEBI:18420"/>
    </cofactor>
</comment>
<dbReference type="OrthoDB" id="10262326at2759"/>
<dbReference type="UniPathway" id="UPA00378"/>
<feature type="transmembrane region" description="Helical" evidence="19">
    <location>
        <begin position="202"/>
        <end position="226"/>
    </location>
</feature>
<keyword evidence="7" id="KW-0328">Glycosyltransferase</keyword>
<comment type="similarity">
    <text evidence="4">Belongs to the glycosyltransferase 4 family.</text>
</comment>
<evidence type="ECO:0000256" key="13">
    <source>
        <dbReference type="ARBA" id="ARBA00022989"/>
    </source>
</evidence>
<evidence type="ECO:0000256" key="9">
    <source>
        <dbReference type="ARBA" id="ARBA00022692"/>
    </source>
</evidence>
<evidence type="ECO:0000256" key="1">
    <source>
        <dbReference type="ARBA" id="ARBA00001946"/>
    </source>
</evidence>
<evidence type="ECO:0000256" key="6">
    <source>
        <dbReference type="ARBA" id="ARBA00017659"/>
    </source>
</evidence>
<dbReference type="STRING" id="947166.A0A1D1VLC3"/>
<evidence type="ECO:0000256" key="11">
    <source>
        <dbReference type="ARBA" id="ARBA00022824"/>
    </source>
</evidence>
<evidence type="ECO:0000313" key="21">
    <source>
        <dbReference type="Proteomes" id="UP000186922"/>
    </source>
</evidence>
<evidence type="ECO:0000256" key="19">
    <source>
        <dbReference type="SAM" id="Phobius"/>
    </source>
</evidence>
<comment type="subcellular location">
    <subcellularLocation>
        <location evidence="2">Endoplasmic reticulum membrane</location>
        <topology evidence="2">Multi-pass membrane protein</topology>
    </subcellularLocation>
</comment>
<evidence type="ECO:0000256" key="12">
    <source>
        <dbReference type="ARBA" id="ARBA00022842"/>
    </source>
</evidence>
<feature type="transmembrane region" description="Helical" evidence="19">
    <location>
        <begin position="316"/>
        <end position="336"/>
    </location>
</feature>
<dbReference type="GO" id="GO:0005789">
    <property type="term" value="C:endoplasmic reticulum membrane"/>
    <property type="evidence" value="ECO:0007669"/>
    <property type="project" value="UniProtKB-SubCell"/>
</dbReference>
<feature type="transmembrane region" description="Helical" evidence="19">
    <location>
        <begin position="292"/>
        <end position="310"/>
    </location>
</feature>
<evidence type="ECO:0000313" key="20">
    <source>
        <dbReference type="EMBL" id="GAV01721.1"/>
    </source>
</evidence>
<keyword evidence="9 19" id="KW-0812">Transmembrane</keyword>
<evidence type="ECO:0000256" key="17">
    <source>
        <dbReference type="ARBA" id="ARBA00044717"/>
    </source>
</evidence>
<evidence type="ECO:0000256" key="5">
    <source>
        <dbReference type="ARBA" id="ARBA00013225"/>
    </source>
</evidence>
<organism evidence="20 21">
    <name type="scientific">Ramazzottius varieornatus</name>
    <name type="common">Water bear</name>
    <name type="synonym">Tardigrade</name>
    <dbReference type="NCBI Taxonomy" id="947166"/>
    <lineage>
        <taxon>Eukaryota</taxon>
        <taxon>Metazoa</taxon>
        <taxon>Ecdysozoa</taxon>
        <taxon>Tardigrada</taxon>
        <taxon>Eutardigrada</taxon>
        <taxon>Parachela</taxon>
        <taxon>Hypsibioidea</taxon>
        <taxon>Ramazzottiidae</taxon>
        <taxon>Ramazzottius</taxon>
    </lineage>
</organism>
<name>A0A1D1VLC3_RAMVA</name>
<dbReference type="AlphaFoldDB" id="A0A1D1VLC3"/>
<dbReference type="EMBL" id="BDGG01000007">
    <property type="protein sequence ID" value="GAV01721.1"/>
    <property type="molecule type" value="Genomic_DNA"/>
</dbReference>
<keyword evidence="14 19" id="KW-0472">Membrane</keyword>
<dbReference type="Pfam" id="PF00953">
    <property type="entry name" value="Glycos_transf_4"/>
    <property type="match status" value="1"/>
</dbReference>
<dbReference type="PANTHER" id="PTHR10571:SF0">
    <property type="entry name" value="UDP-N-ACETYLGLUCOSAMINE--DOLICHYL-PHOSPHATE N-ACETYLGLUCOSAMINEPHOSPHOTRANSFERASE"/>
    <property type="match status" value="1"/>
</dbReference>
<dbReference type="GO" id="GO:0046872">
    <property type="term" value="F:metal ion binding"/>
    <property type="evidence" value="ECO:0007669"/>
    <property type="project" value="UniProtKB-KW"/>
</dbReference>
<evidence type="ECO:0000256" key="10">
    <source>
        <dbReference type="ARBA" id="ARBA00022723"/>
    </source>
</evidence>
<keyword evidence="11" id="KW-0256">Endoplasmic reticulum</keyword>
<keyword evidence="10" id="KW-0479">Metal-binding</keyword>
<evidence type="ECO:0000256" key="14">
    <source>
        <dbReference type="ARBA" id="ARBA00023136"/>
    </source>
</evidence>
<feature type="transmembrane region" description="Helical" evidence="19">
    <location>
        <begin position="165"/>
        <end position="182"/>
    </location>
</feature>
<dbReference type="GO" id="GO:0016757">
    <property type="term" value="F:glycosyltransferase activity"/>
    <property type="evidence" value="ECO:0007669"/>
    <property type="project" value="UniProtKB-KW"/>
</dbReference>
<evidence type="ECO:0000256" key="4">
    <source>
        <dbReference type="ARBA" id="ARBA00009317"/>
    </source>
</evidence>
<evidence type="ECO:0000256" key="18">
    <source>
        <dbReference type="ARBA" id="ARBA00045078"/>
    </source>
</evidence>
<feature type="transmembrane region" description="Helical" evidence="19">
    <location>
        <begin position="423"/>
        <end position="443"/>
    </location>
</feature>
<proteinExistence type="inferred from homology"/>
<dbReference type="GO" id="GO:0006488">
    <property type="term" value="P:dolichol-linked oligosaccharide biosynthetic process"/>
    <property type="evidence" value="ECO:0007669"/>
    <property type="project" value="InterPro"/>
</dbReference>
<keyword evidence="12" id="KW-0460">Magnesium</keyword>
<feature type="transmembrane region" description="Helical" evidence="19">
    <location>
        <begin position="262"/>
        <end position="280"/>
    </location>
</feature>
<dbReference type="Proteomes" id="UP000186922">
    <property type="component" value="Unassembled WGS sequence"/>
</dbReference>
<comment type="pathway">
    <text evidence="3">Protein modification; protein glycosylation.</text>
</comment>
<dbReference type="EC" id="2.7.8.15" evidence="5"/>
<dbReference type="GO" id="GO:0003975">
    <property type="term" value="F:UDP-N-acetylglucosamine-dolichyl-phosphate N-acetylglucosaminephosphotransferase activity"/>
    <property type="evidence" value="ECO:0007669"/>
    <property type="project" value="UniProtKB-EC"/>
</dbReference>
<feature type="transmembrane region" description="Helical" evidence="19">
    <location>
        <begin position="134"/>
        <end position="153"/>
    </location>
</feature>
<evidence type="ECO:0000256" key="15">
    <source>
        <dbReference type="ARBA" id="ARBA00029567"/>
    </source>
</evidence>
<dbReference type="CDD" id="cd06855">
    <property type="entry name" value="GT_GPT_euk"/>
    <property type="match status" value="1"/>
</dbReference>
<keyword evidence="13 19" id="KW-1133">Transmembrane helix</keyword>